<dbReference type="RefSeq" id="WP_343753078.1">
    <property type="nucleotide sequence ID" value="NZ_BAAADM010000054.1"/>
</dbReference>
<keyword evidence="2" id="KW-1185">Reference proteome</keyword>
<gene>
    <name evidence="1" type="ORF">GCM10008983_22010</name>
</gene>
<name>A0ABN0ZE04_9BACI</name>
<comment type="caution">
    <text evidence="1">The sequence shown here is derived from an EMBL/GenBank/DDBJ whole genome shotgun (WGS) entry which is preliminary data.</text>
</comment>
<evidence type="ECO:0000313" key="2">
    <source>
        <dbReference type="Proteomes" id="UP001501459"/>
    </source>
</evidence>
<dbReference type="Gene3D" id="1.20.120.1450">
    <property type="match status" value="1"/>
</dbReference>
<organism evidence="1 2">
    <name type="scientific">Lentibacillus halophilus</name>
    <dbReference type="NCBI Taxonomy" id="295065"/>
    <lineage>
        <taxon>Bacteria</taxon>
        <taxon>Bacillati</taxon>
        <taxon>Bacillota</taxon>
        <taxon>Bacilli</taxon>
        <taxon>Bacillales</taxon>
        <taxon>Bacillaceae</taxon>
        <taxon>Lentibacillus</taxon>
    </lineage>
</organism>
<dbReference type="InterPro" id="IPR009920">
    <property type="entry name" value="HEPPP_synth_su1"/>
</dbReference>
<accession>A0ABN0ZE04</accession>
<reference evidence="1 2" key="1">
    <citation type="journal article" date="2019" name="Int. J. Syst. Evol. Microbiol.">
        <title>The Global Catalogue of Microorganisms (GCM) 10K type strain sequencing project: providing services to taxonomists for standard genome sequencing and annotation.</title>
        <authorList>
            <consortium name="The Broad Institute Genomics Platform"/>
            <consortium name="The Broad Institute Genome Sequencing Center for Infectious Disease"/>
            <person name="Wu L."/>
            <person name="Ma J."/>
        </authorList>
    </citation>
    <scope>NUCLEOTIDE SEQUENCE [LARGE SCALE GENOMIC DNA]</scope>
    <source>
        <strain evidence="1 2">JCM 12149</strain>
    </source>
</reference>
<evidence type="ECO:0000313" key="1">
    <source>
        <dbReference type="EMBL" id="GAA0444235.1"/>
    </source>
</evidence>
<evidence type="ECO:0008006" key="3">
    <source>
        <dbReference type="Google" id="ProtNLM"/>
    </source>
</evidence>
<dbReference type="Pfam" id="PF07307">
    <property type="entry name" value="HEPPP_synt_1"/>
    <property type="match status" value="1"/>
</dbReference>
<proteinExistence type="predicted"/>
<sequence length="264" mass="29944">MVMLDRSSMNMSDLKELIRDKIHNPLIAKYVQVPYLNDDKLYILTTILNNTLLSDETKKNYILATMLVQTALDIHDTVPETNERPHTECEEKSKQLSVLAGDYYSSLYYLLLSETEDIGLISVLAAAINEINETKMQLYYERNHESFNLVLQRIKKLDSLLITRVADFAGEKTIRSVAPEWLAVKKLATARTSIKNADVASFDIWNEYIAAENDQTIVSFLNRELEAMDTCLRQFPADFACLSAELRNTSNESLSESGSIAEEG</sequence>
<dbReference type="EMBL" id="BAAADM010000054">
    <property type="protein sequence ID" value="GAA0444235.1"/>
    <property type="molecule type" value="Genomic_DNA"/>
</dbReference>
<protein>
    <recommendedName>
        <fullName evidence="3">Heptaprenyl diphosphate synthase</fullName>
    </recommendedName>
</protein>
<dbReference type="Proteomes" id="UP001501459">
    <property type="component" value="Unassembled WGS sequence"/>
</dbReference>